<gene>
    <name evidence="8" type="ORF">ILUMI_19291</name>
</gene>
<dbReference type="InterPro" id="IPR008677">
    <property type="entry name" value="MRVI1"/>
</dbReference>
<dbReference type="PANTHER" id="PTHR15352:SF1">
    <property type="entry name" value="KASH5-LIKE COILED-COIL DOMAIN-CONTAINING PROTEIN"/>
    <property type="match status" value="1"/>
</dbReference>
<comment type="subcellular location">
    <subcellularLocation>
        <location evidence="2">Cytoplasm</location>
    </subcellularLocation>
    <subcellularLocation>
        <location evidence="1">Membrane</location>
        <topology evidence="1">Single-pass membrane protein</topology>
    </subcellularLocation>
</comment>
<organism evidence="8 9">
    <name type="scientific">Ignelater luminosus</name>
    <name type="common">Cucubano</name>
    <name type="synonym">Pyrophorus luminosus</name>
    <dbReference type="NCBI Taxonomy" id="2038154"/>
    <lineage>
        <taxon>Eukaryota</taxon>
        <taxon>Metazoa</taxon>
        <taxon>Ecdysozoa</taxon>
        <taxon>Arthropoda</taxon>
        <taxon>Hexapoda</taxon>
        <taxon>Insecta</taxon>
        <taxon>Pterygota</taxon>
        <taxon>Neoptera</taxon>
        <taxon>Endopterygota</taxon>
        <taxon>Coleoptera</taxon>
        <taxon>Polyphaga</taxon>
        <taxon>Elateriformia</taxon>
        <taxon>Elateroidea</taxon>
        <taxon>Elateridae</taxon>
        <taxon>Agrypninae</taxon>
        <taxon>Pyrophorini</taxon>
        <taxon>Ignelater</taxon>
    </lineage>
</organism>
<name>A0A8K0CGJ5_IGNLU</name>
<evidence type="ECO:0000256" key="7">
    <source>
        <dbReference type="ARBA" id="ARBA00023136"/>
    </source>
</evidence>
<evidence type="ECO:0000256" key="3">
    <source>
        <dbReference type="ARBA" id="ARBA00022490"/>
    </source>
</evidence>
<dbReference type="EMBL" id="VTPC01086093">
    <property type="protein sequence ID" value="KAF2886880.1"/>
    <property type="molecule type" value="Genomic_DNA"/>
</dbReference>
<protein>
    <submittedName>
        <fullName evidence="8">Uncharacterized protein</fullName>
    </submittedName>
</protein>
<comment type="caution">
    <text evidence="8">The sequence shown here is derived from an EMBL/GenBank/DDBJ whole genome shotgun (WGS) entry which is preliminary data.</text>
</comment>
<keyword evidence="7" id="KW-0472">Membrane</keyword>
<dbReference type="GO" id="GO:0005737">
    <property type="term" value="C:cytoplasm"/>
    <property type="evidence" value="ECO:0007669"/>
    <property type="project" value="UniProtKB-SubCell"/>
</dbReference>
<feature type="non-terminal residue" evidence="8">
    <location>
        <position position="1"/>
    </location>
</feature>
<evidence type="ECO:0000313" key="8">
    <source>
        <dbReference type="EMBL" id="KAF2886880.1"/>
    </source>
</evidence>
<keyword evidence="9" id="KW-1185">Reference proteome</keyword>
<keyword evidence="6" id="KW-0175">Coiled coil</keyword>
<evidence type="ECO:0000256" key="5">
    <source>
        <dbReference type="ARBA" id="ARBA00022989"/>
    </source>
</evidence>
<dbReference type="Proteomes" id="UP000801492">
    <property type="component" value="Unassembled WGS sequence"/>
</dbReference>
<dbReference type="GO" id="GO:0016020">
    <property type="term" value="C:membrane"/>
    <property type="evidence" value="ECO:0007669"/>
    <property type="project" value="UniProtKB-SubCell"/>
</dbReference>
<proteinExistence type="predicted"/>
<dbReference type="AlphaFoldDB" id="A0A8K0CGJ5"/>
<evidence type="ECO:0000256" key="4">
    <source>
        <dbReference type="ARBA" id="ARBA00022692"/>
    </source>
</evidence>
<keyword evidence="4" id="KW-0812">Transmembrane</keyword>
<evidence type="ECO:0000256" key="6">
    <source>
        <dbReference type="ARBA" id="ARBA00023054"/>
    </source>
</evidence>
<keyword evidence="3" id="KW-0963">Cytoplasm</keyword>
<evidence type="ECO:0000313" key="9">
    <source>
        <dbReference type="Proteomes" id="UP000801492"/>
    </source>
</evidence>
<dbReference type="PANTHER" id="PTHR15352">
    <property type="entry name" value="LYMPHOID-RESTRICTED MEMBRANE PROTEIN, JAW1"/>
    <property type="match status" value="1"/>
</dbReference>
<sequence length="154" mass="17996">MVSPSFSDNILENLGLLYDKESPKLNPKEMEEKFTLLVAGFMIDINTIKDRYQNQEIRLEEMRKLFCQEIKKLLIVLMKISTLAKDCRIKQFIRMSTNQVYVIVSMLSQTSELAMQYGALRQERRFLKVTNLMINYTANLTQHAENASHQLKSI</sequence>
<reference evidence="8" key="1">
    <citation type="submission" date="2019-08" db="EMBL/GenBank/DDBJ databases">
        <title>The genome of the North American firefly Photinus pyralis.</title>
        <authorList>
            <consortium name="Photinus pyralis genome working group"/>
            <person name="Fallon T.R."/>
            <person name="Sander Lower S.E."/>
            <person name="Weng J.-K."/>
        </authorList>
    </citation>
    <scope>NUCLEOTIDE SEQUENCE</scope>
    <source>
        <strain evidence="8">TRF0915ILg1</strain>
        <tissue evidence="8">Whole body</tissue>
    </source>
</reference>
<evidence type="ECO:0000256" key="2">
    <source>
        <dbReference type="ARBA" id="ARBA00004496"/>
    </source>
</evidence>
<keyword evidence="5" id="KW-1133">Transmembrane helix</keyword>
<accession>A0A8K0CGJ5</accession>
<evidence type="ECO:0000256" key="1">
    <source>
        <dbReference type="ARBA" id="ARBA00004167"/>
    </source>
</evidence>
<dbReference type="OrthoDB" id="10062605at2759"/>